<dbReference type="Gene3D" id="3.30.1330.60">
    <property type="entry name" value="OmpA-like domain"/>
    <property type="match status" value="1"/>
</dbReference>
<dbReference type="RefSeq" id="WP_056068534.1">
    <property type="nucleotide sequence ID" value="NZ_CALHAS010000002.1"/>
</dbReference>
<dbReference type="EMBL" id="PJND01000010">
    <property type="protein sequence ID" value="PKW20193.1"/>
    <property type="molecule type" value="Genomic_DNA"/>
</dbReference>
<dbReference type="PRINTS" id="PR01021">
    <property type="entry name" value="OMPADOMAIN"/>
</dbReference>
<protein>
    <submittedName>
        <fullName evidence="7">Outer membrane protein OmpA-like peptidoglycan-associated protein</fullName>
    </submittedName>
</protein>
<dbReference type="InterPro" id="IPR036737">
    <property type="entry name" value="OmpA-like_sf"/>
</dbReference>
<dbReference type="EMBL" id="RCCB01000014">
    <property type="protein sequence ID" value="RLJ23848.1"/>
    <property type="molecule type" value="Genomic_DNA"/>
</dbReference>
<dbReference type="PANTHER" id="PTHR30329:SF21">
    <property type="entry name" value="LIPOPROTEIN YIAD-RELATED"/>
    <property type="match status" value="1"/>
</dbReference>
<reference evidence="6 8" key="1">
    <citation type="submission" date="2017-12" db="EMBL/GenBank/DDBJ databases">
        <title>Genomic Encyclopedia of Type Strains, Phase III (KMG-III): the genomes of soil and plant-associated and newly described type strains.</title>
        <authorList>
            <person name="Whitman W."/>
        </authorList>
    </citation>
    <scope>NUCLEOTIDE SEQUENCE [LARGE SCALE GENOMIC DNA]</scope>
    <source>
        <strain evidence="6 8">IP-10</strain>
    </source>
</reference>
<dbReference type="InterPro" id="IPR006664">
    <property type="entry name" value="OMP_bac"/>
</dbReference>
<keyword evidence="2 4" id="KW-0472">Membrane</keyword>
<evidence type="ECO:0000256" key="1">
    <source>
        <dbReference type="ARBA" id="ARBA00004442"/>
    </source>
</evidence>
<dbReference type="InterPro" id="IPR006665">
    <property type="entry name" value="OmpA-like"/>
</dbReference>
<comment type="subcellular location">
    <subcellularLocation>
        <location evidence="1">Cell outer membrane</location>
    </subcellularLocation>
</comment>
<proteinExistence type="predicted"/>
<dbReference type="InterPro" id="IPR050330">
    <property type="entry name" value="Bact_OuterMem_StrucFunc"/>
</dbReference>
<dbReference type="PROSITE" id="PS51257">
    <property type="entry name" value="PROKAR_LIPOPROTEIN"/>
    <property type="match status" value="1"/>
</dbReference>
<evidence type="ECO:0000256" key="4">
    <source>
        <dbReference type="PROSITE-ProRule" id="PRU00473"/>
    </source>
</evidence>
<feature type="domain" description="OmpA-like" evidence="5">
    <location>
        <begin position="102"/>
        <end position="219"/>
    </location>
</feature>
<keyword evidence="8" id="KW-1185">Reference proteome</keyword>
<evidence type="ECO:0000313" key="7">
    <source>
        <dbReference type="EMBL" id="RLJ23848.1"/>
    </source>
</evidence>
<evidence type="ECO:0000313" key="9">
    <source>
        <dbReference type="Proteomes" id="UP000275027"/>
    </source>
</evidence>
<dbReference type="SUPFAM" id="SSF103088">
    <property type="entry name" value="OmpA-like"/>
    <property type="match status" value="1"/>
</dbReference>
<organism evidence="7 9">
    <name type="scientific">Flavobacterium lindanitolerans</name>
    <dbReference type="NCBI Taxonomy" id="428988"/>
    <lineage>
        <taxon>Bacteria</taxon>
        <taxon>Pseudomonadati</taxon>
        <taxon>Bacteroidota</taxon>
        <taxon>Flavobacteriia</taxon>
        <taxon>Flavobacteriales</taxon>
        <taxon>Flavobacteriaceae</taxon>
        <taxon>Flavobacterium</taxon>
    </lineage>
</organism>
<evidence type="ECO:0000256" key="2">
    <source>
        <dbReference type="ARBA" id="ARBA00023136"/>
    </source>
</evidence>
<gene>
    <name evidence="6" type="ORF">B0G92_2903</name>
    <name evidence="7" type="ORF">CLV50_3124</name>
</gene>
<dbReference type="InterPro" id="IPR039567">
    <property type="entry name" value="Gly-zipper"/>
</dbReference>
<dbReference type="PANTHER" id="PTHR30329">
    <property type="entry name" value="STATOR ELEMENT OF FLAGELLAR MOTOR COMPLEX"/>
    <property type="match status" value="1"/>
</dbReference>
<keyword evidence="3" id="KW-0998">Cell outer membrane</keyword>
<dbReference type="Pfam" id="PF00691">
    <property type="entry name" value="OmpA"/>
    <property type="match status" value="1"/>
</dbReference>
<comment type="caution">
    <text evidence="7">The sequence shown here is derived from an EMBL/GenBank/DDBJ whole genome shotgun (WGS) entry which is preliminary data.</text>
</comment>
<dbReference type="PROSITE" id="PS51123">
    <property type="entry name" value="OMPA_2"/>
    <property type="match status" value="1"/>
</dbReference>
<name>A0A497U675_9FLAO</name>
<evidence type="ECO:0000256" key="3">
    <source>
        <dbReference type="ARBA" id="ARBA00023237"/>
    </source>
</evidence>
<dbReference type="CDD" id="cd07185">
    <property type="entry name" value="OmpA_C-like"/>
    <property type="match status" value="1"/>
</dbReference>
<dbReference type="Proteomes" id="UP000275027">
    <property type="component" value="Unassembled WGS sequence"/>
</dbReference>
<dbReference type="AlphaFoldDB" id="A0A497U675"/>
<accession>A0A497U675</accession>
<dbReference type="Pfam" id="PF13488">
    <property type="entry name" value="Gly-zipper_Omp"/>
    <property type="match status" value="1"/>
</dbReference>
<evidence type="ECO:0000313" key="8">
    <source>
        <dbReference type="Proteomes" id="UP000233767"/>
    </source>
</evidence>
<sequence>MKRIGIYSLACLFAIGTFFTGCESAKNMNNTQKGAGIGAAAGAVIGGILGNNIGKGGNTALGAVLGGVVGGTVGGVIGNKMDKQAREIDNALPGAEVERVGEGIKLTLNENAVRFDTNKSTLTATAKANLDKLVTVFNSYPDTNIQIYGYTDSTGPADYNLKLSGERAASVKNYLVSKGINASRFNTTGLGIADPIATNDTPEGRSQNRRVEFAITANEKMVQDAQKEVKN</sequence>
<evidence type="ECO:0000313" key="6">
    <source>
        <dbReference type="EMBL" id="PKW20193.1"/>
    </source>
</evidence>
<reference evidence="7 9" key="2">
    <citation type="submission" date="2018-10" db="EMBL/GenBank/DDBJ databases">
        <title>Genomic Encyclopedia of Archaeal and Bacterial Type Strains, Phase II (KMG-II): from individual species to whole genera.</title>
        <authorList>
            <person name="Goeker M."/>
        </authorList>
    </citation>
    <scope>NUCLEOTIDE SEQUENCE [LARGE SCALE GENOMIC DNA]</scope>
    <source>
        <strain evidence="7 9">DSM 21886</strain>
    </source>
</reference>
<dbReference type="Proteomes" id="UP000233767">
    <property type="component" value="Unassembled WGS sequence"/>
</dbReference>
<evidence type="ECO:0000259" key="5">
    <source>
        <dbReference type="PROSITE" id="PS51123"/>
    </source>
</evidence>
<dbReference type="GO" id="GO:0009279">
    <property type="term" value="C:cell outer membrane"/>
    <property type="evidence" value="ECO:0007669"/>
    <property type="project" value="UniProtKB-SubCell"/>
</dbReference>